<feature type="non-terminal residue" evidence="2">
    <location>
        <position position="83"/>
    </location>
</feature>
<evidence type="ECO:0000313" key="2">
    <source>
        <dbReference type="EMBL" id="RKX65592.1"/>
    </source>
</evidence>
<proteinExistence type="predicted"/>
<protein>
    <recommendedName>
        <fullName evidence="1">RnfC Barrel sandwich hybrid domain-containing protein</fullName>
    </recommendedName>
</protein>
<dbReference type="GO" id="GO:0016020">
    <property type="term" value="C:membrane"/>
    <property type="evidence" value="ECO:0007669"/>
    <property type="project" value="InterPro"/>
</dbReference>
<evidence type="ECO:0000313" key="3">
    <source>
        <dbReference type="Proteomes" id="UP000282321"/>
    </source>
</evidence>
<sequence length="83" mass="8960">MPKLFTFRGGIHPGEFKFTEKEAIEDLKAPETVYIPLSQHFGKPAKAVVKKGDRVYVGTLIGEPDGGFSASVHSSVSGTVKKI</sequence>
<dbReference type="GO" id="GO:0051539">
    <property type="term" value="F:4 iron, 4 sulfur cluster binding"/>
    <property type="evidence" value="ECO:0007669"/>
    <property type="project" value="InterPro"/>
</dbReference>
<name>A0A660S6P9_UNCT6</name>
<organism evidence="2 3">
    <name type="scientific">candidate division TA06 bacterium</name>
    <dbReference type="NCBI Taxonomy" id="2250710"/>
    <lineage>
        <taxon>Bacteria</taxon>
        <taxon>Bacteria division TA06</taxon>
    </lineage>
</organism>
<evidence type="ECO:0000259" key="1">
    <source>
        <dbReference type="Pfam" id="PF13375"/>
    </source>
</evidence>
<gene>
    <name evidence="2" type="ORF">DRP44_05980</name>
</gene>
<dbReference type="InterPro" id="IPR026902">
    <property type="entry name" value="RnfC_N"/>
</dbReference>
<dbReference type="AlphaFoldDB" id="A0A660S6P9"/>
<dbReference type="InterPro" id="IPR010208">
    <property type="entry name" value="Ion_transpt_RnfC/RsxC"/>
</dbReference>
<accession>A0A660S6P9</accession>
<dbReference type="EMBL" id="QNBC01000082">
    <property type="protein sequence ID" value="RKX65592.1"/>
    <property type="molecule type" value="Genomic_DNA"/>
</dbReference>
<dbReference type="Proteomes" id="UP000282321">
    <property type="component" value="Unassembled WGS sequence"/>
</dbReference>
<dbReference type="Pfam" id="PF13375">
    <property type="entry name" value="RnfC_N"/>
    <property type="match status" value="1"/>
</dbReference>
<dbReference type="GO" id="GO:0009055">
    <property type="term" value="F:electron transfer activity"/>
    <property type="evidence" value="ECO:0007669"/>
    <property type="project" value="InterPro"/>
</dbReference>
<dbReference type="PANTHER" id="PTHR43034">
    <property type="entry name" value="ION-TRANSLOCATING OXIDOREDUCTASE COMPLEX SUBUNIT C"/>
    <property type="match status" value="1"/>
</dbReference>
<comment type="caution">
    <text evidence="2">The sequence shown here is derived from an EMBL/GenBank/DDBJ whole genome shotgun (WGS) entry which is preliminary data.</text>
</comment>
<feature type="domain" description="RnfC Barrel sandwich hybrid" evidence="1">
    <location>
        <begin position="5"/>
        <end position="83"/>
    </location>
</feature>
<reference evidence="2 3" key="1">
    <citation type="submission" date="2018-06" db="EMBL/GenBank/DDBJ databases">
        <title>Extensive metabolic versatility and redundancy in microbially diverse, dynamic hydrothermal sediments.</title>
        <authorList>
            <person name="Dombrowski N."/>
            <person name="Teske A."/>
            <person name="Baker B.J."/>
        </authorList>
    </citation>
    <scope>NUCLEOTIDE SEQUENCE [LARGE SCALE GENOMIC DNA]</scope>
    <source>
        <strain evidence="2">B35_G9</strain>
    </source>
</reference>
<dbReference type="PANTHER" id="PTHR43034:SF2">
    <property type="entry name" value="ION-TRANSLOCATING OXIDOREDUCTASE COMPLEX SUBUNIT C"/>
    <property type="match status" value="1"/>
</dbReference>